<evidence type="ECO:0000256" key="1">
    <source>
        <dbReference type="SAM" id="MobiDB-lite"/>
    </source>
</evidence>
<gene>
    <name evidence="2" type="ORF">GCM10023156_30580</name>
</gene>
<organism evidence="2 3">
    <name type="scientific">Novipirellula rosea</name>
    <dbReference type="NCBI Taxonomy" id="1031540"/>
    <lineage>
        <taxon>Bacteria</taxon>
        <taxon>Pseudomonadati</taxon>
        <taxon>Planctomycetota</taxon>
        <taxon>Planctomycetia</taxon>
        <taxon>Pirellulales</taxon>
        <taxon>Pirellulaceae</taxon>
        <taxon>Novipirellula</taxon>
    </lineage>
</organism>
<dbReference type="RefSeq" id="WP_345323375.1">
    <property type="nucleotide sequence ID" value="NZ_BAABGA010000035.1"/>
</dbReference>
<keyword evidence="3" id="KW-1185">Reference proteome</keyword>
<accession>A0ABP8MWA5</accession>
<name>A0ABP8MWA5_9BACT</name>
<comment type="caution">
    <text evidence="2">The sequence shown here is derived from an EMBL/GenBank/DDBJ whole genome shotgun (WGS) entry which is preliminary data.</text>
</comment>
<protein>
    <submittedName>
        <fullName evidence="2">Uncharacterized protein</fullName>
    </submittedName>
</protein>
<feature type="region of interest" description="Disordered" evidence="1">
    <location>
        <begin position="1"/>
        <end position="32"/>
    </location>
</feature>
<sequence>MKSENENNGKNPKKQDQTMSKENGAGRKVAKGHRVVHVIVPEKVFNHAKAQAFLSEISWTTFISETLRQCKPITPEPPLEEN</sequence>
<evidence type="ECO:0000313" key="3">
    <source>
        <dbReference type="Proteomes" id="UP001500840"/>
    </source>
</evidence>
<dbReference type="EMBL" id="BAABGA010000035">
    <property type="protein sequence ID" value="GAA4455865.1"/>
    <property type="molecule type" value="Genomic_DNA"/>
</dbReference>
<dbReference type="Proteomes" id="UP001500840">
    <property type="component" value="Unassembled WGS sequence"/>
</dbReference>
<reference evidence="3" key="1">
    <citation type="journal article" date="2019" name="Int. J. Syst. Evol. Microbiol.">
        <title>The Global Catalogue of Microorganisms (GCM) 10K type strain sequencing project: providing services to taxonomists for standard genome sequencing and annotation.</title>
        <authorList>
            <consortium name="The Broad Institute Genomics Platform"/>
            <consortium name="The Broad Institute Genome Sequencing Center for Infectious Disease"/>
            <person name="Wu L."/>
            <person name="Ma J."/>
        </authorList>
    </citation>
    <scope>NUCLEOTIDE SEQUENCE [LARGE SCALE GENOMIC DNA]</scope>
    <source>
        <strain evidence="3">JCM 17759</strain>
    </source>
</reference>
<evidence type="ECO:0000313" key="2">
    <source>
        <dbReference type="EMBL" id="GAA4455865.1"/>
    </source>
</evidence>
<proteinExistence type="predicted"/>